<dbReference type="Proteomes" id="UP000176938">
    <property type="component" value="Unassembled WGS sequence"/>
</dbReference>
<dbReference type="InterPro" id="IPR020845">
    <property type="entry name" value="AMP-binding_CS"/>
</dbReference>
<dbReference type="SUPFAM" id="SSF56801">
    <property type="entry name" value="Acetyl-CoA synthetase-like"/>
    <property type="match status" value="1"/>
</dbReference>
<comment type="caution">
    <text evidence="4">The sequence shown here is derived from an EMBL/GenBank/DDBJ whole genome shotgun (WGS) entry which is preliminary data.</text>
</comment>
<accession>A0A1F4RCH4</accession>
<dbReference type="Pfam" id="PF23562">
    <property type="entry name" value="AMP-binding_C_3"/>
    <property type="match status" value="1"/>
</dbReference>
<gene>
    <name evidence="4" type="ORF">A3H38_06465</name>
</gene>
<evidence type="ECO:0000313" key="5">
    <source>
        <dbReference type="Proteomes" id="UP000176938"/>
    </source>
</evidence>
<dbReference type="EMBL" id="METP01000033">
    <property type="protein sequence ID" value="OGC05895.1"/>
    <property type="molecule type" value="Genomic_DNA"/>
</dbReference>
<protein>
    <recommendedName>
        <fullName evidence="3">AMP-dependent synthetase/ligase domain-containing protein</fullName>
    </recommendedName>
</protein>
<evidence type="ECO:0000259" key="3">
    <source>
        <dbReference type="Pfam" id="PF00501"/>
    </source>
</evidence>
<dbReference type="PROSITE" id="PS00455">
    <property type="entry name" value="AMP_BINDING"/>
    <property type="match status" value="1"/>
</dbReference>
<evidence type="ECO:0000256" key="2">
    <source>
        <dbReference type="ARBA" id="ARBA00022840"/>
    </source>
</evidence>
<dbReference type="InterPro" id="IPR042099">
    <property type="entry name" value="ANL_N_sf"/>
</dbReference>
<dbReference type="PANTHER" id="PTHR43272:SF33">
    <property type="entry name" value="AMP-BINDING DOMAIN-CONTAINING PROTEIN-RELATED"/>
    <property type="match status" value="1"/>
</dbReference>
<keyword evidence="1" id="KW-0547">Nucleotide-binding</keyword>
<reference evidence="4 5" key="1">
    <citation type="journal article" date="2016" name="Nat. Commun.">
        <title>Thousands of microbial genomes shed light on interconnected biogeochemical processes in an aquifer system.</title>
        <authorList>
            <person name="Anantharaman K."/>
            <person name="Brown C.T."/>
            <person name="Hug L.A."/>
            <person name="Sharon I."/>
            <person name="Castelle C.J."/>
            <person name="Probst A.J."/>
            <person name="Thomas B.C."/>
            <person name="Singh A."/>
            <person name="Wilkins M.J."/>
            <person name="Karaoz U."/>
            <person name="Brodie E.L."/>
            <person name="Williams K.H."/>
            <person name="Hubbard S.S."/>
            <person name="Banfield J.F."/>
        </authorList>
    </citation>
    <scope>NUCLEOTIDE SEQUENCE [LARGE SCALE GENOMIC DNA]</scope>
</reference>
<sequence length="587" mass="65913">MKNYPFSNFAELGEYVARTYNNPTAFNYKDDGQWKSVSTREFINQVKYLALALHELGVKKGEAVGILAFPSPFWLMADLAILSIGAVTIPFFPPGSEGNLEFKIENSRLKQLFLFCPDAWERVAPHLGSIQNVICQGFMPDDKKIISFEDFIKRGMILEAQQPDIYQSRQKAVQEKDLASIIYTSGSTGMPKGVVLTHKNVISQLKAARQIFPLDSLKDVAVSCLPLAHSFEHTIVYYYIASGVSIYFNSDIKKLGDDLKEVRPTTIVVVPRIFEKIYAKIKAKVAAASAVEKIIGAWAIEIANKHDPDKDRQSLQFMLAKLLVFKKLMKALGGRLRFVITGGAPFKRDLYRFFINIGVPLYQGYGLTEAAPILSANYPGNHKLGTVGKAFPDVTLKIDSTGEVLARGPNIMRSYHEMPEETNKMIDADGWLHTGDLGVCDSEGYLTITGRKKELLKTSGGKYVSPIPIEQELCASSLIDMALVIGEGQSFVSALLFPDPEYFKKWKKTKGQSEQDFLASPFIKKKIESLIEAINSRLDHWQQIKEYRFILDPISVESGELTPTLKIKRHVIVDRYKELIAEIYKEK</sequence>
<name>A0A1F4RCH4_UNCSA</name>
<dbReference type="InterPro" id="IPR000873">
    <property type="entry name" value="AMP-dep_synth/lig_dom"/>
</dbReference>
<organism evidence="4 5">
    <name type="scientific">candidate division WOR-1 bacterium RIFCSPLOWO2_02_FULL_46_20</name>
    <dbReference type="NCBI Taxonomy" id="1802567"/>
    <lineage>
        <taxon>Bacteria</taxon>
        <taxon>Bacillati</taxon>
        <taxon>Saganbacteria</taxon>
    </lineage>
</organism>
<dbReference type="GO" id="GO:0005524">
    <property type="term" value="F:ATP binding"/>
    <property type="evidence" value="ECO:0007669"/>
    <property type="project" value="UniProtKB-KW"/>
</dbReference>
<evidence type="ECO:0000256" key="1">
    <source>
        <dbReference type="ARBA" id="ARBA00022741"/>
    </source>
</evidence>
<dbReference type="Gene3D" id="3.40.50.12780">
    <property type="entry name" value="N-terminal domain of ligase-like"/>
    <property type="match status" value="1"/>
</dbReference>
<dbReference type="Pfam" id="PF00501">
    <property type="entry name" value="AMP-binding"/>
    <property type="match status" value="1"/>
</dbReference>
<dbReference type="GO" id="GO:0016020">
    <property type="term" value="C:membrane"/>
    <property type="evidence" value="ECO:0007669"/>
    <property type="project" value="TreeGrafter"/>
</dbReference>
<dbReference type="CDD" id="cd05907">
    <property type="entry name" value="VL_LC_FACS_like"/>
    <property type="match status" value="1"/>
</dbReference>
<dbReference type="AlphaFoldDB" id="A0A1F4RCH4"/>
<dbReference type="GO" id="GO:0004467">
    <property type="term" value="F:long-chain fatty acid-CoA ligase activity"/>
    <property type="evidence" value="ECO:0007669"/>
    <property type="project" value="TreeGrafter"/>
</dbReference>
<feature type="domain" description="AMP-dependent synthetase/ligase" evidence="3">
    <location>
        <begin position="16"/>
        <end position="416"/>
    </location>
</feature>
<evidence type="ECO:0000313" key="4">
    <source>
        <dbReference type="EMBL" id="OGC05895.1"/>
    </source>
</evidence>
<dbReference type="PANTHER" id="PTHR43272">
    <property type="entry name" value="LONG-CHAIN-FATTY-ACID--COA LIGASE"/>
    <property type="match status" value="1"/>
</dbReference>
<keyword evidence="2" id="KW-0067">ATP-binding</keyword>
<proteinExistence type="predicted"/>